<proteinExistence type="predicted"/>
<keyword evidence="5" id="KW-1185">Reference proteome</keyword>
<dbReference type="AlphaFoldDB" id="A0A368JKX0"/>
<accession>A0A368JKX0</accession>
<feature type="domain" description="Tape measure protein N-terminal" evidence="3">
    <location>
        <begin position="64"/>
        <end position="250"/>
    </location>
</feature>
<dbReference type="Proteomes" id="UP000253383">
    <property type="component" value="Unassembled WGS sequence"/>
</dbReference>
<dbReference type="EMBL" id="QOWE01000014">
    <property type="protein sequence ID" value="RCR68309.1"/>
    <property type="molecule type" value="Genomic_DNA"/>
</dbReference>
<evidence type="ECO:0000313" key="4">
    <source>
        <dbReference type="EMBL" id="RCR68309.1"/>
    </source>
</evidence>
<evidence type="ECO:0000256" key="1">
    <source>
        <dbReference type="SAM" id="Coils"/>
    </source>
</evidence>
<feature type="transmembrane region" description="Helical" evidence="2">
    <location>
        <begin position="725"/>
        <end position="748"/>
    </location>
</feature>
<feature type="transmembrane region" description="Helical" evidence="2">
    <location>
        <begin position="283"/>
        <end position="305"/>
    </location>
</feature>
<gene>
    <name evidence="4" type="ORF">DUE52_18105</name>
</gene>
<keyword evidence="1" id="KW-0175">Coiled coil</keyword>
<feature type="transmembrane region" description="Helical" evidence="2">
    <location>
        <begin position="696"/>
        <end position="719"/>
    </location>
</feature>
<dbReference type="RefSeq" id="WP_114407440.1">
    <property type="nucleotide sequence ID" value="NZ_QOWE01000014.1"/>
</dbReference>
<protein>
    <recommendedName>
        <fullName evidence="3">Tape measure protein N-terminal domain-containing protein</fullName>
    </recommendedName>
</protein>
<organism evidence="4 5">
    <name type="scientific">Larkinella punicea</name>
    <dbReference type="NCBI Taxonomy" id="2315727"/>
    <lineage>
        <taxon>Bacteria</taxon>
        <taxon>Pseudomonadati</taxon>
        <taxon>Bacteroidota</taxon>
        <taxon>Cytophagia</taxon>
        <taxon>Cytophagales</taxon>
        <taxon>Spirosomataceae</taxon>
        <taxon>Larkinella</taxon>
    </lineage>
</organism>
<feature type="transmembrane region" description="Helical" evidence="2">
    <location>
        <begin position="311"/>
        <end position="338"/>
    </location>
</feature>
<name>A0A368JKX0_9BACT</name>
<feature type="transmembrane region" description="Helical" evidence="2">
    <location>
        <begin position="359"/>
        <end position="378"/>
    </location>
</feature>
<keyword evidence="2" id="KW-0472">Membrane</keyword>
<dbReference type="InterPro" id="IPR013491">
    <property type="entry name" value="Tape_meas_N"/>
</dbReference>
<feature type="coiled-coil region" evidence="1">
    <location>
        <begin position="12"/>
        <end position="46"/>
    </location>
</feature>
<reference evidence="4 5" key="1">
    <citation type="submission" date="2018-07" db="EMBL/GenBank/DDBJ databases">
        <title>Genome analysis of Larkinella rosea.</title>
        <authorList>
            <person name="Zhou Z."/>
            <person name="Wang G."/>
        </authorList>
    </citation>
    <scope>NUCLEOTIDE SEQUENCE [LARGE SCALE GENOMIC DNA]</scope>
    <source>
        <strain evidence="5">zzj9</strain>
    </source>
</reference>
<keyword evidence="2" id="KW-0812">Transmembrane</keyword>
<keyword evidence="2" id="KW-1133">Transmembrane helix</keyword>
<comment type="caution">
    <text evidence="4">The sequence shown here is derived from an EMBL/GenBank/DDBJ whole genome shotgun (WGS) entry which is preliminary data.</text>
</comment>
<evidence type="ECO:0000256" key="2">
    <source>
        <dbReference type="SAM" id="Phobius"/>
    </source>
</evidence>
<dbReference type="Pfam" id="PF20155">
    <property type="entry name" value="TMP_3"/>
    <property type="match status" value="1"/>
</dbReference>
<sequence length="833" mass="88063">MPGKNLSTQTLSVELEAKLGNWSSNLEKAQSKLEQFAARAEKAGQTLSVSLSAPLGFLVKKMSDAFGQSDSMARGLATLEKNADTLQARLAHLNEIAKMPGLSFEGAVEGDIKLRTVLESIYGIQGAAEKSSEIMKQFGNSLAVEGKGKEAFDRVLHGIQQMSNTEFPLGEDLNIITEAASKTVPILKEAFGSSRAEDLRKMGITSKQVMETMLKGLEKLPRASGGWKNALENMGTAGKKAMADVFGSIDKVMGLTGLMDRLSGIITSMAERFQTLSPNVQRVIAVLGGLAIVVPPLLVGLGFLTSTILPAIGAGFAAIFSPIGLVVAAVALAVAAVVMHWDKVKAALVNSGAWDKLKTIVKSVLGIVVSIFGVFANLLQGDWGALWESFLNILKNSWNLILSYVALGLNGMNKLISKGLRAIGANSLADPFDKASKTIDDYLKKLKYDVPDATGKIKNLFDGLNFGGNRDDKILKTGGGGGKGKGKEADTWAERMRKDLKAVDDLIKEFEAKNPGKIDPSLTFMKMQKGWIQDQLGINEKTDLPSSTDIGPVKSAAQRYWEAISKGWLTPMERAFNTRKSDVGRMFSDVHASIAASMNSVTARLAGGISWPEIEGRLTTMLAGTKDAVAKYQKMAGDLMRLPEGERAAALQSWQDFSTGVSEILKQGMQSAFEGIGEMLGQILTKSAGIQALPQMLLGVIGGMAIQLGKLAIGIGIASEGIKKAFTSLGGVGAIAAGVALIALGTVAKAGAAKIGNSAPALAKGGLAFGPTMAMIGDNPRANVDPEVVAPLSKLKSELGGGNGQRVQVYGQMDIGPLAIALKEWNIANTDQR</sequence>
<evidence type="ECO:0000259" key="3">
    <source>
        <dbReference type="Pfam" id="PF20155"/>
    </source>
</evidence>
<evidence type="ECO:0000313" key="5">
    <source>
        <dbReference type="Proteomes" id="UP000253383"/>
    </source>
</evidence>